<dbReference type="RefSeq" id="XP_073560709.1">
    <property type="nucleotide sequence ID" value="XM_073701114.1"/>
</dbReference>
<protein>
    <recommendedName>
        <fullName evidence="3">SSCRP protein</fullName>
    </recommendedName>
</protein>
<sequence>MNDVTMVKGLTERNLLVMAACVFLLGTSAAVHENVASSSSSQILRKRLDLQFPCWAASSAANQHLSRCTRSLCCLTPRTGTKGRDAHRLLMRAVDPQGRRSRP</sequence>
<dbReference type="EMBL" id="PPTA01000004">
    <property type="protein sequence ID" value="TFB04508.1"/>
    <property type="molecule type" value="Genomic_DNA"/>
</dbReference>
<dbReference type="GeneID" id="300575564"/>
<evidence type="ECO:0008006" key="3">
    <source>
        <dbReference type="Google" id="ProtNLM"/>
    </source>
</evidence>
<evidence type="ECO:0000313" key="1">
    <source>
        <dbReference type="EMBL" id="TFB04508.1"/>
    </source>
</evidence>
<dbReference type="Proteomes" id="UP001642720">
    <property type="component" value="Unassembled WGS sequence"/>
</dbReference>
<gene>
    <name evidence="1" type="ORF">CCMA1212_003779</name>
</gene>
<organism evidence="1 2">
    <name type="scientific">Trichoderma ghanense</name>
    <dbReference type="NCBI Taxonomy" id="65468"/>
    <lineage>
        <taxon>Eukaryota</taxon>
        <taxon>Fungi</taxon>
        <taxon>Dikarya</taxon>
        <taxon>Ascomycota</taxon>
        <taxon>Pezizomycotina</taxon>
        <taxon>Sordariomycetes</taxon>
        <taxon>Hypocreomycetidae</taxon>
        <taxon>Hypocreales</taxon>
        <taxon>Hypocreaceae</taxon>
        <taxon>Trichoderma</taxon>
    </lineage>
</organism>
<name>A0ABY2H8G4_9HYPO</name>
<evidence type="ECO:0000313" key="2">
    <source>
        <dbReference type="Proteomes" id="UP001642720"/>
    </source>
</evidence>
<proteinExistence type="predicted"/>
<accession>A0ABY2H8G4</accession>
<comment type="caution">
    <text evidence="1">The sequence shown here is derived from an EMBL/GenBank/DDBJ whole genome shotgun (WGS) entry which is preliminary data.</text>
</comment>
<keyword evidence="2" id="KW-1185">Reference proteome</keyword>
<reference evidence="1 2" key="1">
    <citation type="submission" date="2018-01" db="EMBL/GenBank/DDBJ databases">
        <title>Genome characterization of the sugarcane-associated fungus Trichoderma ghanense CCMA-1212 and their application in lignocelulose bioconversion.</title>
        <authorList>
            <person name="Steindorff A.S."/>
            <person name="Mendes T.D."/>
            <person name="Vilela E.S.D."/>
            <person name="Rodrigues D.S."/>
            <person name="Formighieri E.F."/>
            <person name="Melo I.S."/>
            <person name="Favaro L.C.L."/>
        </authorList>
    </citation>
    <scope>NUCLEOTIDE SEQUENCE [LARGE SCALE GENOMIC DNA]</scope>
    <source>
        <strain evidence="1 2">CCMA-1212</strain>
    </source>
</reference>